<dbReference type="EMBL" id="BAAFST010000016">
    <property type="protein sequence ID" value="GAB1299994.1"/>
    <property type="molecule type" value="Genomic_DNA"/>
</dbReference>
<reference evidence="1 2" key="1">
    <citation type="submission" date="2024-08" db="EMBL/GenBank/DDBJ databases">
        <title>The draft genome of Apodemus speciosus.</title>
        <authorList>
            <person name="Nabeshima K."/>
            <person name="Suzuki S."/>
            <person name="Onuma M."/>
        </authorList>
    </citation>
    <scope>NUCLEOTIDE SEQUENCE [LARGE SCALE GENOMIC DNA]</scope>
    <source>
        <strain evidence="1">IB14-021</strain>
    </source>
</reference>
<accession>A0ABQ0FL66</accession>
<proteinExistence type="predicted"/>
<organism evidence="1 2">
    <name type="scientific">Apodemus speciosus</name>
    <name type="common">Large Japanese field mouse</name>
    <dbReference type="NCBI Taxonomy" id="105296"/>
    <lineage>
        <taxon>Eukaryota</taxon>
        <taxon>Metazoa</taxon>
        <taxon>Chordata</taxon>
        <taxon>Craniata</taxon>
        <taxon>Vertebrata</taxon>
        <taxon>Euteleostomi</taxon>
        <taxon>Mammalia</taxon>
        <taxon>Eutheria</taxon>
        <taxon>Euarchontoglires</taxon>
        <taxon>Glires</taxon>
        <taxon>Rodentia</taxon>
        <taxon>Myomorpha</taxon>
        <taxon>Muroidea</taxon>
        <taxon>Muridae</taxon>
        <taxon>Murinae</taxon>
        <taxon>Apodemus</taxon>
    </lineage>
</organism>
<gene>
    <name evidence="1" type="ORF">APTSU1_001523200</name>
</gene>
<comment type="caution">
    <text evidence="1">The sequence shown here is derived from an EMBL/GenBank/DDBJ whole genome shotgun (WGS) entry which is preliminary data.</text>
</comment>
<evidence type="ECO:0000313" key="2">
    <source>
        <dbReference type="Proteomes" id="UP001623349"/>
    </source>
</evidence>
<keyword evidence="2" id="KW-1185">Reference proteome</keyword>
<evidence type="ECO:0000313" key="1">
    <source>
        <dbReference type="EMBL" id="GAB1299994.1"/>
    </source>
</evidence>
<sequence>MHAHAQILSQHAPPDGLHLLYHWLRPLRQPRPSCQLWPLRRWILLLQWLSAL</sequence>
<dbReference type="Proteomes" id="UP001623349">
    <property type="component" value="Unassembled WGS sequence"/>
</dbReference>
<name>A0ABQ0FL66_APOSI</name>
<protein>
    <submittedName>
        <fullName evidence="1">Tektin-5</fullName>
    </submittedName>
</protein>